<evidence type="ECO:0000313" key="1">
    <source>
        <dbReference type="EMBL" id="SJN53756.1"/>
    </source>
</evidence>
<accession>A0A1R4LB14</accession>
<protein>
    <recommendedName>
        <fullName evidence="3">DUF3037 domain-containing protein</fullName>
    </recommendedName>
</protein>
<reference evidence="2" key="1">
    <citation type="submission" date="2017-02" db="EMBL/GenBank/DDBJ databases">
        <authorList>
            <person name="Rodrigo-Torres L."/>
            <person name="Arahal R.D."/>
            <person name="Lucena T."/>
        </authorList>
    </citation>
    <scope>NUCLEOTIDE SEQUENCE [LARGE SCALE GENOMIC DNA]</scope>
    <source>
        <strain evidence="2">CECT 7878</strain>
    </source>
</reference>
<evidence type="ECO:0000313" key="2">
    <source>
        <dbReference type="Proteomes" id="UP000188276"/>
    </source>
</evidence>
<dbReference type="Proteomes" id="UP000188276">
    <property type="component" value="Unassembled WGS sequence"/>
</dbReference>
<dbReference type="RefSeq" id="WP_077333078.1">
    <property type="nucleotide sequence ID" value="NZ_FULE01000008.1"/>
</dbReference>
<evidence type="ECO:0008006" key="3">
    <source>
        <dbReference type="Google" id="ProtNLM"/>
    </source>
</evidence>
<dbReference type="InterPro" id="IPR021398">
    <property type="entry name" value="DUF3037"/>
</dbReference>
<organism evidence="1 2">
    <name type="scientific">Vibrio ruber (strain DSM 16370 / JCM 11486 / BCRC 17186 / CECT 7878 / LMG 23124 / VR1)</name>
    <dbReference type="NCBI Taxonomy" id="1123498"/>
    <lineage>
        <taxon>Bacteria</taxon>
        <taxon>Pseudomonadati</taxon>
        <taxon>Pseudomonadota</taxon>
        <taxon>Gammaproteobacteria</taxon>
        <taxon>Vibrionales</taxon>
        <taxon>Vibrionaceae</taxon>
        <taxon>Vibrio</taxon>
    </lineage>
</organism>
<gene>
    <name evidence="1" type="ORF">VR7878_00479</name>
</gene>
<name>A0A1R4LB14_VIBR1</name>
<dbReference type="AlphaFoldDB" id="A0A1R4LB14"/>
<dbReference type="OrthoDB" id="8851633at2"/>
<dbReference type="EMBL" id="FULE01000008">
    <property type="protein sequence ID" value="SJN53756.1"/>
    <property type="molecule type" value="Genomic_DNA"/>
</dbReference>
<dbReference type="Pfam" id="PF11236">
    <property type="entry name" value="DUF3037"/>
    <property type="match status" value="1"/>
</dbReference>
<proteinExistence type="predicted"/>
<sequence length="282" mass="32507">MKNLVRYSVIRFMPFTETQEFANVGIVIHAPQAGRVLFKLANKRFGRVSQFFDDLDGQLYSNAIEMFNFELQRIQDFAQGMRAKELAGFMDEVTRQREGFLIFSETAALLTSDSLEIVLDKLFGQYVGRSFNTKEHRETLLIKNLKKHLDTVTRYKFTKSKLDAEYVSFELPLVASDHLITKAIKPLSFYQDKSLTLIDHGEFWISRVKHLLNAKTLDADNFLFAIDRPASFEDENLEAAFQSLSDEMHSLGVNVYNVDDLKNIETFARFASEDADNFQLTH</sequence>
<keyword evidence="2" id="KW-1185">Reference proteome</keyword>